<proteinExistence type="predicted"/>
<sequence length="117" mass="13332">MQTGRKSLDLHIGLHSLYWTMNKGWIRRIGGLNHPIQPTLLTPDYTGHPHPHSKMISTIQLNLSLELSHLLCTEHRLTPNRSPSTAILSQFLCLNHHSSRTLHLGQHLILHLVSHII</sequence>
<name>A0A0A9BDL6_ARUDO</name>
<protein>
    <submittedName>
        <fullName evidence="1">Uncharacterized protein</fullName>
    </submittedName>
</protein>
<dbReference type="AlphaFoldDB" id="A0A0A9BDL6"/>
<reference evidence="1" key="1">
    <citation type="submission" date="2014-09" db="EMBL/GenBank/DDBJ databases">
        <authorList>
            <person name="Magalhaes I.L.F."/>
            <person name="Oliveira U."/>
            <person name="Santos F.R."/>
            <person name="Vidigal T.H.D.A."/>
            <person name="Brescovit A.D."/>
            <person name="Santos A.J."/>
        </authorList>
    </citation>
    <scope>NUCLEOTIDE SEQUENCE</scope>
    <source>
        <tissue evidence="1">Shoot tissue taken approximately 20 cm above the soil surface</tissue>
    </source>
</reference>
<organism evidence="1">
    <name type="scientific">Arundo donax</name>
    <name type="common">Giant reed</name>
    <name type="synonym">Donax arundinaceus</name>
    <dbReference type="NCBI Taxonomy" id="35708"/>
    <lineage>
        <taxon>Eukaryota</taxon>
        <taxon>Viridiplantae</taxon>
        <taxon>Streptophyta</taxon>
        <taxon>Embryophyta</taxon>
        <taxon>Tracheophyta</taxon>
        <taxon>Spermatophyta</taxon>
        <taxon>Magnoliopsida</taxon>
        <taxon>Liliopsida</taxon>
        <taxon>Poales</taxon>
        <taxon>Poaceae</taxon>
        <taxon>PACMAD clade</taxon>
        <taxon>Arundinoideae</taxon>
        <taxon>Arundineae</taxon>
        <taxon>Arundo</taxon>
    </lineage>
</organism>
<reference evidence="1" key="2">
    <citation type="journal article" date="2015" name="Data Brief">
        <title>Shoot transcriptome of the giant reed, Arundo donax.</title>
        <authorList>
            <person name="Barrero R.A."/>
            <person name="Guerrero F.D."/>
            <person name="Moolhuijzen P."/>
            <person name="Goolsby J.A."/>
            <person name="Tidwell J."/>
            <person name="Bellgard S.E."/>
            <person name="Bellgard M.I."/>
        </authorList>
    </citation>
    <scope>NUCLEOTIDE SEQUENCE</scope>
    <source>
        <tissue evidence="1">Shoot tissue taken approximately 20 cm above the soil surface</tissue>
    </source>
</reference>
<evidence type="ECO:0000313" key="1">
    <source>
        <dbReference type="EMBL" id="JAD60233.1"/>
    </source>
</evidence>
<accession>A0A0A9BDL6</accession>
<dbReference type="EMBL" id="GBRH01237662">
    <property type="protein sequence ID" value="JAD60233.1"/>
    <property type="molecule type" value="Transcribed_RNA"/>
</dbReference>